<dbReference type="Proteomes" id="UP001311232">
    <property type="component" value="Unassembled WGS sequence"/>
</dbReference>
<name>A0AAV9RPM1_9TELE</name>
<protein>
    <submittedName>
        <fullName evidence="1">Uncharacterized protein</fullName>
    </submittedName>
</protein>
<evidence type="ECO:0000313" key="2">
    <source>
        <dbReference type="Proteomes" id="UP001311232"/>
    </source>
</evidence>
<keyword evidence="2" id="KW-1185">Reference proteome</keyword>
<organism evidence="1 2">
    <name type="scientific">Crenichthys baileyi</name>
    <name type="common">White River springfish</name>
    <dbReference type="NCBI Taxonomy" id="28760"/>
    <lineage>
        <taxon>Eukaryota</taxon>
        <taxon>Metazoa</taxon>
        <taxon>Chordata</taxon>
        <taxon>Craniata</taxon>
        <taxon>Vertebrata</taxon>
        <taxon>Euteleostomi</taxon>
        <taxon>Actinopterygii</taxon>
        <taxon>Neopterygii</taxon>
        <taxon>Teleostei</taxon>
        <taxon>Neoteleostei</taxon>
        <taxon>Acanthomorphata</taxon>
        <taxon>Ovalentaria</taxon>
        <taxon>Atherinomorphae</taxon>
        <taxon>Cyprinodontiformes</taxon>
        <taxon>Goodeidae</taxon>
        <taxon>Crenichthys</taxon>
    </lineage>
</organism>
<dbReference type="EMBL" id="JAHHUM010001512">
    <property type="protein sequence ID" value="KAK5610977.1"/>
    <property type="molecule type" value="Genomic_DNA"/>
</dbReference>
<proteinExistence type="predicted"/>
<dbReference type="AlphaFoldDB" id="A0AAV9RPM1"/>
<reference evidence="1 2" key="1">
    <citation type="submission" date="2021-06" db="EMBL/GenBank/DDBJ databases">
        <authorList>
            <person name="Palmer J.M."/>
        </authorList>
    </citation>
    <scope>NUCLEOTIDE SEQUENCE [LARGE SCALE GENOMIC DNA]</scope>
    <source>
        <strain evidence="1 2">MEX-2019</strain>
        <tissue evidence="1">Muscle</tissue>
    </source>
</reference>
<accession>A0AAV9RPM1</accession>
<comment type="caution">
    <text evidence="1">The sequence shown here is derived from an EMBL/GenBank/DDBJ whole genome shotgun (WGS) entry which is preliminary data.</text>
</comment>
<gene>
    <name evidence="1" type="ORF">CRENBAI_023660</name>
</gene>
<sequence length="107" mass="11829">MSKVQAFNFRGQEAYPTSQRLSCLFKLFVAKKTAKGHLLGNETLVSNAFPVMVGSLEHSQLLIEKLQSENDDIGISSTIHVANAIRVFGQTYKTGTVVPLNYELRGK</sequence>
<evidence type="ECO:0000313" key="1">
    <source>
        <dbReference type="EMBL" id="KAK5610977.1"/>
    </source>
</evidence>